<reference evidence="3 4" key="1">
    <citation type="submission" date="2019-06" db="EMBL/GenBank/DDBJ databases">
        <authorList>
            <person name="Li M."/>
        </authorList>
    </citation>
    <scope>NUCLEOTIDE SEQUENCE [LARGE SCALE GENOMIC DNA]</scope>
    <source>
        <strain evidence="3 4">BGMRC6574</strain>
    </source>
</reference>
<accession>A0A506U4S4</accession>
<name>A0A506U4S4_9HYPH</name>
<protein>
    <submittedName>
        <fullName evidence="3">Chemotaxis protein</fullName>
    </submittedName>
</protein>
<comment type="caution">
    <text evidence="3">The sequence shown here is derived from an EMBL/GenBank/DDBJ whole genome shotgun (WGS) entry which is preliminary data.</text>
</comment>
<feature type="signal peptide" evidence="2">
    <location>
        <begin position="1"/>
        <end position="23"/>
    </location>
</feature>
<evidence type="ECO:0000313" key="3">
    <source>
        <dbReference type="EMBL" id="TPW26897.1"/>
    </source>
</evidence>
<proteinExistence type="predicted"/>
<dbReference type="EMBL" id="VHLH01000025">
    <property type="protein sequence ID" value="TPW26897.1"/>
    <property type="molecule type" value="Genomic_DNA"/>
</dbReference>
<feature type="region of interest" description="Disordered" evidence="1">
    <location>
        <begin position="349"/>
        <end position="378"/>
    </location>
</feature>
<gene>
    <name evidence="3" type="ORF">FJU11_13060</name>
</gene>
<feature type="compositionally biased region" description="Low complexity" evidence="1">
    <location>
        <begin position="349"/>
        <end position="377"/>
    </location>
</feature>
<evidence type="ECO:0000313" key="4">
    <source>
        <dbReference type="Proteomes" id="UP000320314"/>
    </source>
</evidence>
<dbReference type="AlphaFoldDB" id="A0A506U4S4"/>
<organism evidence="3 4">
    <name type="scientific">Pararhizobium mangrovi</name>
    <dbReference type="NCBI Taxonomy" id="2590452"/>
    <lineage>
        <taxon>Bacteria</taxon>
        <taxon>Pseudomonadati</taxon>
        <taxon>Pseudomonadota</taxon>
        <taxon>Alphaproteobacteria</taxon>
        <taxon>Hyphomicrobiales</taxon>
        <taxon>Rhizobiaceae</taxon>
        <taxon>Rhizobium/Agrobacterium group</taxon>
        <taxon>Pararhizobium</taxon>
    </lineage>
</organism>
<dbReference type="OrthoDB" id="9812933at2"/>
<dbReference type="Proteomes" id="UP000320314">
    <property type="component" value="Unassembled WGS sequence"/>
</dbReference>
<feature type="chain" id="PRO_5021461960" evidence="2">
    <location>
        <begin position="24"/>
        <end position="398"/>
    </location>
</feature>
<keyword evidence="4" id="KW-1185">Reference proteome</keyword>
<dbReference type="RefSeq" id="WP_141167513.1">
    <property type="nucleotide sequence ID" value="NZ_VHLH01000025.1"/>
</dbReference>
<sequence length="398" mass="42206">MTRVRRALAVVAALVALAGAAHAEATVSPGDTDGLPLFKVVDTLEYVQDRIVHGDQGAQAMQSYLLKRIDKRLQSADETLFTDPRNVDAVLVYAMSGGNPKTLAELAGHDTQGYFDHQLVRGLNAYFTGRPVAARQILAPIEPDLRNSAIGPYLTLVVANASAPQEPKTALELYDWVRLLAPGSILEESALRRSLALADRLGDVDRGLAFAHDYATRFLHSPYAGQFADLFVQLVIDHTDAIDEQDVSSVLAPMDLRRQSGLYLRVARAAAIAGRFELAAASARRAEALSKNDGAMASMATFYGGIAGLANGSVSRALTAVATPDDKTLSERDQALRAAAEAIGRAITRQPQPLADDGAQAAAPPAKPSKGSSAQSAFVTAGQEKIAAIDALLQEKTP</sequence>
<evidence type="ECO:0000256" key="2">
    <source>
        <dbReference type="SAM" id="SignalP"/>
    </source>
</evidence>
<evidence type="ECO:0000256" key="1">
    <source>
        <dbReference type="SAM" id="MobiDB-lite"/>
    </source>
</evidence>
<keyword evidence="2" id="KW-0732">Signal</keyword>